<organism evidence="1 2">
    <name type="scientific">Spirosoma foliorum</name>
    <dbReference type="NCBI Taxonomy" id="2710596"/>
    <lineage>
        <taxon>Bacteria</taxon>
        <taxon>Pseudomonadati</taxon>
        <taxon>Bacteroidota</taxon>
        <taxon>Cytophagia</taxon>
        <taxon>Cytophagales</taxon>
        <taxon>Cytophagaceae</taxon>
        <taxon>Spirosoma</taxon>
    </lineage>
</organism>
<keyword evidence="2" id="KW-1185">Reference proteome</keyword>
<reference evidence="1 2" key="1">
    <citation type="submission" date="2020-07" db="EMBL/GenBank/DDBJ databases">
        <title>Spirosoma foliorum sp. nov., isolated from the leaves on the Nejang mountain Korea, Republic of.</title>
        <authorList>
            <person name="Ho H."/>
            <person name="Lee Y.-J."/>
            <person name="Nurcahyanto D.-A."/>
            <person name="Kim S.-G."/>
        </authorList>
    </citation>
    <scope>NUCLEOTIDE SEQUENCE [LARGE SCALE GENOMIC DNA]</scope>
    <source>
        <strain evidence="1 2">PL0136</strain>
    </source>
</reference>
<name>A0A7G5H5K4_9BACT</name>
<dbReference type="KEGG" id="sfol:H3H32_16635"/>
<proteinExistence type="predicted"/>
<gene>
    <name evidence="1" type="ORF">H3H32_16635</name>
</gene>
<accession>A0A7G5H5K4</accession>
<dbReference type="Proteomes" id="UP000515369">
    <property type="component" value="Chromosome"/>
</dbReference>
<evidence type="ECO:0000313" key="2">
    <source>
        <dbReference type="Proteomes" id="UP000515369"/>
    </source>
</evidence>
<dbReference type="RefSeq" id="WP_182463765.1">
    <property type="nucleotide sequence ID" value="NZ_CP059732.1"/>
</dbReference>
<evidence type="ECO:0000313" key="1">
    <source>
        <dbReference type="EMBL" id="QMW06396.1"/>
    </source>
</evidence>
<dbReference type="AlphaFoldDB" id="A0A7G5H5K4"/>
<protein>
    <recommendedName>
        <fullName evidence="3">ParB/Sulfiredoxin domain-containing protein</fullName>
    </recommendedName>
</protein>
<evidence type="ECO:0008006" key="3">
    <source>
        <dbReference type="Google" id="ProtNLM"/>
    </source>
</evidence>
<dbReference type="EMBL" id="CP059732">
    <property type="protein sequence ID" value="QMW06396.1"/>
    <property type="molecule type" value="Genomic_DNA"/>
</dbReference>
<sequence length="263" mass="29621">MTIQLELITPELAQQILDGNTDNRPCKERHVKFLADQMRSGDWQVTGDPIKISASGRLLDGQHRLRAILLSETAQHVYVARHCEEEIFSVLDTGRARSASDVLATSGMKNFTCMAAAIKLLILKERGSLPTMGGKVKVITHAEILDFARKYDLEESTTKAHAWVKRCKLLNPGEWTALHHLLSGVDSKQATDFLNQISTGLNLTEGHPVFLLRTKLQLARDGRFNFTPAERMALTIKAWNALREGKKIGQLTWKNYEEFPEIF</sequence>